<dbReference type="Pfam" id="PF10171">
    <property type="entry name" value="Tim29"/>
    <property type="match status" value="1"/>
</dbReference>
<proteinExistence type="predicted"/>
<sequence>AAVIYQTPHSADAALYPAQCPQLQPRWRELPARLIDIGFWGRWWVLTARLRHYDINEDDFASLPPQLRRLELQQLRSHR</sequence>
<evidence type="ECO:0000313" key="1">
    <source>
        <dbReference type="EMBL" id="NXL69045.1"/>
    </source>
</evidence>
<gene>
    <name evidence="1" type="primary">Timm29</name>
    <name evidence="1" type="ORF">CHOACU_R15313</name>
</gene>
<dbReference type="Proteomes" id="UP000568556">
    <property type="component" value="Unassembled WGS sequence"/>
</dbReference>
<organism evidence="1 2">
    <name type="scientific">Chordeiles acutipennis</name>
    <name type="common">Lesser nighthawk</name>
    <name type="synonym">Caprimulgus acutipennis</name>
    <dbReference type="NCBI Taxonomy" id="118183"/>
    <lineage>
        <taxon>Eukaryota</taxon>
        <taxon>Metazoa</taxon>
        <taxon>Chordata</taxon>
        <taxon>Craniata</taxon>
        <taxon>Vertebrata</taxon>
        <taxon>Euteleostomi</taxon>
        <taxon>Archelosauria</taxon>
        <taxon>Archosauria</taxon>
        <taxon>Dinosauria</taxon>
        <taxon>Saurischia</taxon>
        <taxon>Theropoda</taxon>
        <taxon>Coelurosauria</taxon>
        <taxon>Aves</taxon>
        <taxon>Neognathae</taxon>
        <taxon>Neoaves</taxon>
        <taxon>Strisores</taxon>
        <taxon>Caprimulgiformes</taxon>
        <taxon>Caprimulgidae</taxon>
        <taxon>Chordeilinae</taxon>
        <taxon>Chordeiles</taxon>
    </lineage>
</organism>
<protein>
    <submittedName>
        <fullName evidence="1">TIM29 translocase</fullName>
    </submittedName>
</protein>
<reference evidence="1 2" key="1">
    <citation type="submission" date="2019-09" db="EMBL/GenBank/DDBJ databases">
        <title>Bird 10,000 Genomes (B10K) Project - Family phase.</title>
        <authorList>
            <person name="Zhang G."/>
        </authorList>
    </citation>
    <scope>NUCLEOTIDE SEQUENCE [LARGE SCALE GENOMIC DNA]</scope>
    <source>
        <strain evidence="1">B10K-DU-008-62</strain>
        <tissue evidence="1">Mixed tissue sample</tissue>
    </source>
</reference>
<dbReference type="PANTHER" id="PTHR21435:SF1">
    <property type="entry name" value="MITOCHONDRIAL IMPORT INNER MEMBRANE TRANSLOCASE SUBUNIT TIM29"/>
    <property type="match status" value="1"/>
</dbReference>
<feature type="non-terminal residue" evidence="1">
    <location>
        <position position="79"/>
    </location>
</feature>
<dbReference type="OrthoDB" id="5970620at2759"/>
<dbReference type="GO" id="GO:0045039">
    <property type="term" value="P:protein insertion into mitochondrial inner membrane"/>
    <property type="evidence" value="ECO:0007669"/>
    <property type="project" value="TreeGrafter"/>
</dbReference>
<evidence type="ECO:0000313" key="2">
    <source>
        <dbReference type="Proteomes" id="UP000568556"/>
    </source>
</evidence>
<feature type="non-terminal residue" evidence="1">
    <location>
        <position position="1"/>
    </location>
</feature>
<comment type="caution">
    <text evidence="1">The sequence shown here is derived from an EMBL/GenBank/DDBJ whole genome shotgun (WGS) entry which is preliminary data.</text>
</comment>
<accession>A0A7L0UQ76</accession>
<dbReference type="AlphaFoldDB" id="A0A7L0UQ76"/>
<name>A0A7L0UQ76_CHOAC</name>
<dbReference type="GO" id="GO:0042721">
    <property type="term" value="C:TIM22 mitochondrial import inner membrane insertion complex"/>
    <property type="evidence" value="ECO:0007669"/>
    <property type="project" value="InterPro"/>
</dbReference>
<keyword evidence="2" id="KW-1185">Reference proteome</keyword>
<dbReference type="EMBL" id="VXAQ01006309">
    <property type="protein sequence ID" value="NXL69045.1"/>
    <property type="molecule type" value="Genomic_DNA"/>
</dbReference>
<dbReference type="PANTHER" id="PTHR21435">
    <property type="entry name" value="MITOCHONDRIAL IMPORT INNER MEMBRANE TRANSLOCASE SUBUNIT TIM29"/>
    <property type="match status" value="1"/>
</dbReference>
<dbReference type="InterPro" id="IPR019322">
    <property type="entry name" value="TIMM29"/>
</dbReference>